<feature type="active site" description="Proton donor/acceptor" evidence="3">
    <location>
        <position position="854"/>
    </location>
</feature>
<dbReference type="InterPro" id="IPR008984">
    <property type="entry name" value="SMAD_FHA_dom_sf"/>
</dbReference>
<feature type="active site" description="Nucleophile" evidence="3">
    <location>
        <position position="423"/>
    </location>
</feature>
<evidence type="ECO:0000313" key="8">
    <source>
        <dbReference type="Proteomes" id="UP001177140"/>
    </source>
</evidence>
<dbReference type="Pfam" id="PF08797">
    <property type="entry name" value="HIRAN"/>
    <property type="match status" value="1"/>
</dbReference>
<dbReference type="EMBL" id="JAJJMA010283571">
    <property type="protein sequence ID" value="MCL7046621.1"/>
    <property type="molecule type" value="Genomic_DNA"/>
</dbReference>
<dbReference type="AlphaFoldDB" id="A0AA42B171"/>
<sequence>MESRVLSRKRRRIELDTSGFVILRIQNPPSLKSDSIRLKSDFIHLKSDSLYTIGRCNRHCDFVCNDSRISNRHCQILFDSIENKLFVIDGFVENCYSSSEIGDFFRIRKCCNKEGFTRASTNGVFVNGVRVTKGGVFELFVGDSVSFVKTRVKSEPSFGFLVEKIVRKEDVLGCNQIGYSGGSSSNSKWLQGECRKTVVGGFGFGGRRRNEHLIDRAVFLLNQCRETLHSVDPVSHLRRCCMLLNKERKMARIQNGHSAAVCGSGDGRVGSTDVVGGGLRCGSVKAVSGENDIDLSSKTDMKVPGASSGKKFYLNRVKFMDHDNQHEVVSLPELLHPVATLSRMFIATFTNDVLWFLSYCEVPNHLPITIACHNTERCWSSDLDKRTSTPYPEYPNLVLVYPPFPEVIAFGKDRKRQGIACHHPKLLVLQREDSIRIVVTSANLVSKQWNDVTNTVWWQDFPRRNEPDYSSLFTHFTDGDVGFKSDFAAQLAGFVASLISDVPSQGQWIAELTKYDFSGAVGHLVASVPGMHKHNNPFPLEPVNFLSNQAEHRSSWSISTKFLGSVEASVVGLKHRFHTSADSNGAQLKTLAAFLRRCRENVFGMSEVVLRRNTKIPADSNAVSVLICDLDEASEGDYIQLGFLPRNIANWVAPLCDAGLFSFTACIYPKEALAAALEGSNSKVQLILYVAQGPNFHEISTMIKPAHVAAICSLLASVQRCSGIWRLREVLDQYKWPELLETDFIYGSSSIGTSIDPKFLAAFSAAAGKKSLQYPDSEESDPEWGIWNANQEARNPSMRILFPTIQRVKAAPCGIWPSRRLLCFSEKTWQRLRTVDMLRDSVPHPKCRVGYPMHVKVARRRFKSKTGKSSFGWVYCGSHNFSPAAWGRPVAAPSVERTDKSAGTTSCPSSRLHICNYELGIVFVVPPSDKNSKSTDLDDIVLPFVVPAPKYRQCDRPATAQAMREALAELGELEKKILESQAGEEAEEMMAMMEEGIPEEEELVELTTYVSEEKDEEKAYAETLWVQVDSSEG</sequence>
<organism evidence="7 8">
    <name type="scientific">Papaver nudicaule</name>
    <name type="common">Iceland poppy</name>
    <dbReference type="NCBI Taxonomy" id="74823"/>
    <lineage>
        <taxon>Eukaryota</taxon>
        <taxon>Viridiplantae</taxon>
        <taxon>Streptophyta</taxon>
        <taxon>Embryophyta</taxon>
        <taxon>Tracheophyta</taxon>
        <taxon>Spermatophyta</taxon>
        <taxon>Magnoliopsida</taxon>
        <taxon>Ranunculales</taxon>
        <taxon>Papaveraceae</taxon>
        <taxon>Papaveroideae</taxon>
        <taxon>Papaver</taxon>
    </lineage>
</organism>
<dbReference type="CDD" id="cd09122">
    <property type="entry name" value="PLDc_Tdp1_1"/>
    <property type="match status" value="1"/>
</dbReference>
<evidence type="ECO:0000256" key="2">
    <source>
        <dbReference type="ARBA" id="ARBA00022801"/>
    </source>
</evidence>
<feature type="domain" description="FHA" evidence="6">
    <location>
        <begin position="51"/>
        <end position="131"/>
    </location>
</feature>
<keyword evidence="2" id="KW-0378">Hydrolase</keyword>
<dbReference type="Pfam" id="PF06087">
    <property type="entry name" value="Tyr-DNA_phospho"/>
    <property type="match status" value="2"/>
</dbReference>
<dbReference type="GO" id="GO:0006281">
    <property type="term" value="P:DNA repair"/>
    <property type="evidence" value="ECO:0007669"/>
    <property type="project" value="InterPro"/>
</dbReference>
<proteinExistence type="predicted"/>
<dbReference type="PANTHER" id="PTHR12415:SF3">
    <property type="entry name" value="OS04G0403400 PROTEIN"/>
    <property type="match status" value="1"/>
</dbReference>
<keyword evidence="8" id="KW-1185">Reference proteome</keyword>
<dbReference type="Pfam" id="PF00498">
    <property type="entry name" value="FHA"/>
    <property type="match status" value="1"/>
</dbReference>
<evidence type="ECO:0000256" key="1">
    <source>
        <dbReference type="ARBA" id="ARBA00022723"/>
    </source>
</evidence>
<dbReference type="Gene3D" id="2.60.200.20">
    <property type="match status" value="1"/>
</dbReference>
<dbReference type="GO" id="GO:0008081">
    <property type="term" value="F:phosphoric diester hydrolase activity"/>
    <property type="evidence" value="ECO:0007669"/>
    <property type="project" value="InterPro"/>
</dbReference>
<dbReference type="Gene3D" id="3.30.70.2330">
    <property type="match status" value="1"/>
</dbReference>
<dbReference type="Proteomes" id="UP001177140">
    <property type="component" value="Unassembled WGS sequence"/>
</dbReference>
<dbReference type="GO" id="GO:0016818">
    <property type="term" value="F:hydrolase activity, acting on acid anhydrides, in phosphorus-containing anhydrides"/>
    <property type="evidence" value="ECO:0007669"/>
    <property type="project" value="InterPro"/>
</dbReference>
<protein>
    <recommendedName>
        <fullName evidence="6">FHA domain-containing protein</fullName>
    </recommendedName>
</protein>
<dbReference type="SUPFAM" id="SSF56024">
    <property type="entry name" value="Phospholipase D/nuclease"/>
    <property type="match status" value="2"/>
</dbReference>
<dbReference type="GO" id="GO:0008270">
    <property type="term" value="F:zinc ion binding"/>
    <property type="evidence" value="ECO:0007669"/>
    <property type="project" value="InterPro"/>
</dbReference>
<evidence type="ECO:0000256" key="4">
    <source>
        <dbReference type="PIRSR" id="PIRSR610347-2"/>
    </source>
</evidence>
<dbReference type="Gene3D" id="3.30.870.10">
    <property type="entry name" value="Endonuclease Chain A"/>
    <property type="match status" value="2"/>
</dbReference>
<dbReference type="InterPro" id="IPR010347">
    <property type="entry name" value="Tdp1"/>
</dbReference>
<feature type="binding site" evidence="4">
    <location>
        <position position="856"/>
    </location>
    <ligand>
        <name>substrate</name>
    </ligand>
</feature>
<feature type="site" description="Interaction with DNA" evidence="5">
    <location>
        <position position="882"/>
    </location>
</feature>
<dbReference type="SMART" id="SM00910">
    <property type="entry name" value="HIRAN"/>
    <property type="match status" value="1"/>
</dbReference>
<evidence type="ECO:0000313" key="7">
    <source>
        <dbReference type="EMBL" id="MCL7046621.1"/>
    </source>
</evidence>
<dbReference type="CDD" id="cd00060">
    <property type="entry name" value="FHA"/>
    <property type="match status" value="1"/>
</dbReference>
<keyword evidence="1" id="KW-0479">Metal-binding</keyword>
<dbReference type="InterPro" id="IPR000253">
    <property type="entry name" value="FHA_dom"/>
</dbReference>
<evidence type="ECO:0000256" key="5">
    <source>
        <dbReference type="PIRSR" id="PIRSR610347-3"/>
    </source>
</evidence>
<dbReference type="InterPro" id="IPR014905">
    <property type="entry name" value="HIRAN"/>
</dbReference>
<dbReference type="SUPFAM" id="SSF49879">
    <property type="entry name" value="SMAD/FHA domain"/>
    <property type="match status" value="1"/>
</dbReference>
<evidence type="ECO:0000256" key="3">
    <source>
        <dbReference type="PIRSR" id="PIRSR610347-1"/>
    </source>
</evidence>
<dbReference type="SMART" id="SM00240">
    <property type="entry name" value="FHA"/>
    <property type="match status" value="1"/>
</dbReference>
<evidence type="ECO:0000259" key="6">
    <source>
        <dbReference type="PROSITE" id="PS50006"/>
    </source>
</evidence>
<accession>A0AA42B171</accession>
<name>A0AA42B171_PAPNU</name>
<dbReference type="GO" id="GO:0005634">
    <property type="term" value="C:nucleus"/>
    <property type="evidence" value="ECO:0007669"/>
    <property type="project" value="InterPro"/>
</dbReference>
<dbReference type="PROSITE" id="PS50006">
    <property type="entry name" value="FHA_DOMAIN"/>
    <property type="match status" value="1"/>
</dbReference>
<gene>
    <name evidence="7" type="ORF">MKW94_028766</name>
</gene>
<dbReference type="PANTHER" id="PTHR12415">
    <property type="entry name" value="TYROSYL-DNA PHOSPHODIESTERASE 1"/>
    <property type="match status" value="1"/>
</dbReference>
<dbReference type="CDD" id="cd09123">
    <property type="entry name" value="PLDc_Tdp1_2"/>
    <property type="match status" value="1"/>
</dbReference>
<reference evidence="7" key="1">
    <citation type="submission" date="2022-03" db="EMBL/GenBank/DDBJ databases">
        <title>A functionally conserved STORR gene fusion in Papaver species that diverged 16.8 million years ago.</title>
        <authorList>
            <person name="Catania T."/>
        </authorList>
    </citation>
    <scope>NUCLEOTIDE SEQUENCE</scope>
    <source>
        <strain evidence="7">S-191538</strain>
    </source>
</reference>
<comment type="caution">
    <text evidence="7">The sequence shown here is derived from an EMBL/GenBank/DDBJ whole genome shotgun (WGS) entry which is preliminary data.</text>
</comment>
<dbReference type="GO" id="GO:0003676">
    <property type="term" value="F:nucleic acid binding"/>
    <property type="evidence" value="ECO:0007669"/>
    <property type="project" value="InterPro"/>
</dbReference>
<feature type="binding site" evidence="4">
    <location>
        <position position="425"/>
    </location>
    <ligand>
        <name>substrate</name>
    </ligand>
</feature>